<feature type="domain" description="GH84" evidence="5">
    <location>
        <begin position="120"/>
        <end position="407"/>
    </location>
</feature>
<dbReference type="InterPro" id="IPR015882">
    <property type="entry name" value="HEX_bac_N"/>
</dbReference>
<evidence type="ECO:0000259" key="5">
    <source>
        <dbReference type="PROSITE" id="PS52009"/>
    </source>
</evidence>
<feature type="chain" id="PRO_5046438103" evidence="4">
    <location>
        <begin position="25"/>
        <end position="899"/>
    </location>
</feature>
<dbReference type="InterPro" id="IPR058502">
    <property type="entry name" value="PLL-like_beta-prop"/>
</dbReference>
<dbReference type="Pfam" id="PF02838">
    <property type="entry name" value="Glyco_hydro_20b"/>
    <property type="match status" value="1"/>
</dbReference>
<dbReference type="InterPro" id="IPR011496">
    <property type="entry name" value="O-GlcNAcase_cat"/>
</dbReference>
<dbReference type="EMBL" id="JBHRZH010000041">
    <property type="protein sequence ID" value="MFC3765667.1"/>
    <property type="molecule type" value="Genomic_DNA"/>
</dbReference>
<reference evidence="7" key="1">
    <citation type="journal article" date="2019" name="Int. J. Syst. Evol. Microbiol.">
        <title>The Global Catalogue of Microorganisms (GCM) 10K type strain sequencing project: providing services to taxonomists for standard genome sequencing and annotation.</title>
        <authorList>
            <consortium name="The Broad Institute Genomics Platform"/>
            <consortium name="The Broad Institute Genome Sequencing Center for Infectious Disease"/>
            <person name="Wu L."/>
            <person name="Ma J."/>
        </authorList>
    </citation>
    <scope>NUCLEOTIDE SEQUENCE [LARGE SCALE GENOMIC DNA]</scope>
    <source>
        <strain evidence="7">CGMCC 4.7241</strain>
    </source>
</reference>
<proteinExistence type="inferred from homology"/>
<evidence type="ECO:0000313" key="7">
    <source>
        <dbReference type="Proteomes" id="UP001595699"/>
    </source>
</evidence>
<dbReference type="Pfam" id="PF07555">
    <property type="entry name" value="NAGidase"/>
    <property type="match status" value="1"/>
</dbReference>
<feature type="signal peptide" evidence="4">
    <location>
        <begin position="1"/>
        <end position="24"/>
    </location>
</feature>
<dbReference type="SUPFAM" id="SSF89372">
    <property type="entry name" value="Fucose-specific lectin"/>
    <property type="match status" value="1"/>
</dbReference>
<evidence type="ECO:0000256" key="3">
    <source>
        <dbReference type="PROSITE-ProRule" id="PRU01353"/>
    </source>
</evidence>
<keyword evidence="1 3" id="KW-0378">Hydrolase</keyword>
<dbReference type="InterPro" id="IPR051822">
    <property type="entry name" value="Glycosyl_Hydrolase_84"/>
</dbReference>
<dbReference type="Gene3D" id="2.120.10.70">
    <property type="entry name" value="Fucose-specific lectin"/>
    <property type="match status" value="1"/>
</dbReference>
<evidence type="ECO:0000313" key="6">
    <source>
        <dbReference type="EMBL" id="MFC3765667.1"/>
    </source>
</evidence>
<organism evidence="6 7">
    <name type="scientific">Tenggerimyces flavus</name>
    <dbReference type="NCBI Taxonomy" id="1708749"/>
    <lineage>
        <taxon>Bacteria</taxon>
        <taxon>Bacillati</taxon>
        <taxon>Actinomycetota</taxon>
        <taxon>Actinomycetes</taxon>
        <taxon>Propionibacteriales</taxon>
        <taxon>Nocardioidaceae</taxon>
        <taxon>Tenggerimyces</taxon>
    </lineage>
</organism>
<dbReference type="PANTHER" id="PTHR13170:SF16">
    <property type="entry name" value="PROTEIN O-GLCNACASE"/>
    <property type="match status" value="1"/>
</dbReference>
<dbReference type="Pfam" id="PF21774">
    <property type="entry name" value="NagJ_C"/>
    <property type="match status" value="1"/>
</dbReference>
<comment type="similarity">
    <text evidence="3">Belongs to the glycosyl hydrolase 84 family.</text>
</comment>
<dbReference type="PANTHER" id="PTHR13170">
    <property type="entry name" value="O-GLCNACASE"/>
    <property type="match status" value="1"/>
</dbReference>
<evidence type="ECO:0000256" key="1">
    <source>
        <dbReference type="ARBA" id="ARBA00022801"/>
    </source>
</evidence>
<keyword evidence="4" id="KW-0732">Signal</keyword>
<dbReference type="Pfam" id="PF26607">
    <property type="entry name" value="DUF8189"/>
    <property type="match status" value="1"/>
</dbReference>
<sequence>MRRFVPIVAAAALLASLAATQAEAQPAAALPVIVPAPQSIQALPGKPATKLRTTTLDKLGVQGPQGLPKGGYVLAIRDGKVALQGADAAGTFYGRQTLRQLKKSKKPLPSLVIRDFPSFALRGGMESFYGNPWPQADLLRHLDWMGAHRMNAFQYTVSGDPRTAGAQWRSLYPAADLARFREAIERANANHIEFIYRINPEANTSPANGICHALPSDLNALVARYQQLYDIGERTFSIGWDDVGGDFVCQLDRDTFGSRPQPLSAAQAHVVNHVYNTFIRTHAGAKLVTVPTDYWDSGANLPRRLAYAQAIPADVPIFWTGPDVISPSITAANLAAAEQSFGNRKLLIFDNYPVNDYAGFHQHLGPLVGRDPALANNALGILANEMQEPEASLLSLYTVAEYAWNPTAYNAQESWTRSLQEFGGSAAGALRDYAEVSLYSPLHPNGAPRLQPLVDAFRQAYRTGGNLTSTGNALLAELARIKPATATLRAMANASFVRDSEPWFVAFDGRVAAAENAVRGLQAQQAGDLVTYRNERRAMGNALSAGSRLGKVLAPGIFDELFDLASGARPGSVLRYDDGRVATFARGTNGQLQWSRQTSEGSTWTAFEAVPGITMTGQPDVILGRNGLPNVFVRGTDGQLWHNWQTSATTWNGWRARGGPISDSPRAIANDDGSWVVFARDTSGALTHLWGTGDSWSALHQIGGIAMQGKPEAFVGRNGALAVFVRGSNNAVWHNWQTGPGTPFADWKNLGGTTVDVPVGAMVANGAQSVFIRTSAGNVATAWQTGEGSDFSAFQQLGTLRIWGEPTVAVNNANAMSLYVRGDGNGLWTSWQNLPGDSLAGFVPVGLSGTITSTPRLAESRRGGFSLYALQGSSMATAWQWGPGSGWAGWANLGGSLTP</sequence>
<accession>A0ABV7YL13</accession>
<name>A0ABV7YL13_9ACTN</name>
<dbReference type="SUPFAM" id="SSF51445">
    <property type="entry name" value="(Trans)glycosidases"/>
    <property type="match status" value="1"/>
</dbReference>
<dbReference type="InterPro" id="IPR017853">
    <property type="entry name" value="GH"/>
</dbReference>
<dbReference type="SUPFAM" id="SSF55545">
    <property type="entry name" value="beta-N-acetylhexosaminidase-like domain"/>
    <property type="match status" value="1"/>
</dbReference>
<dbReference type="RefSeq" id="WP_205116452.1">
    <property type="nucleotide sequence ID" value="NZ_JAFBCM010000001.1"/>
</dbReference>
<dbReference type="PROSITE" id="PS52009">
    <property type="entry name" value="GH84"/>
    <property type="match status" value="1"/>
</dbReference>
<dbReference type="Gene3D" id="3.20.20.80">
    <property type="entry name" value="Glycosidases"/>
    <property type="match status" value="1"/>
</dbReference>
<feature type="active site" description="Proton donor" evidence="3">
    <location>
        <position position="242"/>
    </location>
</feature>
<dbReference type="SUPFAM" id="SSF140657">
    <property type="entry name" value="Hyaluronidase post-catalytic domain-like"/>
    <property type="match status" value="1"/>
</dbReference>
<dbReference type="Gene3D" id="1.20.58.460">
    <property type="entry name" value="Hyaluronidase post-catalytic domain-like"/>
    <property type="match status" value="1"/>
</dbReference>
<comment type="caution">
    <text evidence="6">The sequence shown here is derived from an EMBL/GenBank/DDBJ whole genome shotgun (WGS) entry which is preliminary data.</text>
</comment>
<dbReference type="InterPro" id="IPR049019">
    <property type="entry name" value="NagJ-like_helical"/>
</dbReference>
<dbReference type="Proteomes" id="UP001595699">
    <property type="component" value="Unassembled WGS sequence"/>
</dbReference>
<evidence type="ECO:0000256" key="2">
    <source>
        <dbReference type="ARBA" id="ARBA00023295"/>
    </source>
</evidence>
<dbReference type="Gene3D" id="3.30.379.10">
    <property type="entry name" value="Chitobiase/beta-hexosaminidase domain 2-like"/>
    <property type="match status" value="1"/>
</dbReference>
<dbReference type="CDD" id="cd22954">
    <property type="entry name" value="PLL_lectin"/>
    <property type="match status" value="1"/>
</dbReference>
<gene>
    <name evidence="6" type="ORF">ACFOUW_32865</name>
</gene>
<keyword evidence="2 3" id="KW-0326">Glycosidase</keyword>
<protein>
    <submittedName>
        <fullName evidence="6">Beta-N-acetylglucosaminidase domain-containing protein</fullName>
    </submittedName>
</protein>
<evidence type="ECO:0000256" key="4">
    <source>
        <dbReference type="SAM" id="SignalP"/>
    </source>
</evidence>
<dbReference type="InterPro" id="IPR029018">
    <property type="entry name" value="Hex-like_dom2"/>
</dbReference>
<keyword evidence="7" id="KW-1185">Reference proteome</keyword>